<dbReference type="PANTHER" id="PTHR21666">
    <property type="entry name" value="PEPTIDASE-RELATED"/>
    <property type="match status" value="1"/>
</dbReference>
<evidence type="ECO:0000256" key="1">
    <source>
        <dbReference type="ARBA" id="ARBA00022729"/>
    </source>
</evidence>
<keyword evidence="1" id="KW-0732">Signal</keyword>
<feature type="region of interest" description="Disordered" evidence="2">
    <location>
        <begin position="156"/>
        <end position="244"/>
    </location>
</feature>
<feature type="compositionally biased region" description="Polar residues" evidence="2">
    <location>
        <begin position="233"/>
        <end position="244"/>
    </location>
</feature>
<feature type="transmembrane region" description="Helical" evidence="3">
    <location>
        <begin position="263"/>
        <end position="283"/>
    </location>
</feature>
<protein>
    <submittedName>
        <fullName evidence="5">Murein hydrolase activator EnvC family protein</fullName>
    </submittedName>
</protein>
<dbReference type="EMBL" id="JBHSBI010000025">
    <property type="protein sequence ID" value="MFC4013041.1"/>
    <property type="molecule type" value="Genomic_DNA"/>
</dbReference>
<name>A0ABV8GGF6_9ACTN</name>
<evidence type="ECO:0000256" key="3">
    <source>
        <dbReference type="SAM" id="Phobius"/>
    </source>
</evidence>
<keyword evidence="5" id="KW-0378">Hydrolase</keyword>
<feature type="domain" description="M23ase beta-sheet core" evidence="4">
    <location>
        <begin position="43"/>
        <end position="136"/>
    </location>
</feature>
<accession>A0ABV8GGF6</accession>
<dbReference type="CDD" id="cd12797">
    <property type="entry name" value="M23_peptidase"/>
    <property type="match status" value="1"/>
</dbReference>
<dbReference type="SUPFAM" id="SSF51261">
    <property type="entry name" value="Duplicated hybrid motif"/>
    <property type="match status" value="1"/>
</dbReference>
<keyword evidence="3" id="KW-0812">Transmembrane</keyword>
<dbReference type="PANTHER" id="PTHR21666:SF289">
    <property type="entry name" value="L-ALA--D-GLU ENDOPEPTIDASE"/>
    <property type="match status" value="1"/>
</dbReference>
<organism evidence="5 6">
    <name type="scientific">Nonomuraea purpurea</name>
    <dbReference type="NCBI Taxonomy" id="1849276"/>
    <lineage>
        <taxon>Bacteria</taxon>
        <taxon>Bacillati</taxon>
        <taxon>Actinomycetota</taxon>
        <taxon>Actinomycetes</taxon>
        <taxon>Streptosporangiales</taxon>
        <taxon>Streptosporangiaceae</taxon>
        <taxon>Nonomuraea</taxon>
    </lineage>
</organism>
<feature type="compositionally biased region" description="Polar residues" evidence="2">
    <location>
        <begin position="158"/>
        <end position="170"/>
    </location>
</feature>
<gene>
    <name evidence="5" type="ORF">ACFOY2_37845</name>
</gene>
<dbReference type="InterPro" id="IPR016047">
    <property type="entry name" value="M23ase_b-sheet_dom"/>
</dbReference>
<dbReference type="InterPro" id="IPR011055">
    <property type="entry name" value="Dup_hybrid_motif"/>
</dbReference>
<evidence type="ECO:0000313" key="6">
    <source>
        <dbReference type="Proteomes" id="UP001595851"/>
    </source>
</evidence>
<comment type="caution">
    <text evidence="5">The sequence shown here is derived from an EMBL/GenBank/DDBJ whole genome shotgun (WGS) entry which is preliminary data.</text>
</comment>
<feature type="compositionally biased region" description="Basic residues" evidence="2">
    <location>
        <begin position="289"/>
        <end position="319"/>
    </location>
</feature>
<reference evidence="6" key="1">
    <citation type="journal article" date="2019" name="Int. J. Syst. Evol. Microbiol.">
        <title>The Global Catalogue of Microorganisms (GCM) 10K type strain sequencing project: providing services to taxonomists for standard genome sequencing and annotation.</title>
        <authorList>
            <consortium name="The Broad Institute Genomics Platform"/>
            <consortium name="The Broad Institute Genome Sequencing Center for Infectious Disease"/>
            <person name="Wu L."/>
            <person name="Ma J."/>
        </authorList>
    </citation>
    <scope>NUCLEOTIDE SEQUENCE [LARGE SCALE GENOMIC DNA]</scope>
    <source>
        <strain evidence="6">TBRC 1276</strain>
    </source>
</reference>
<dbReference type="GO" id="GO:0016787">
    <property type="term" value="F:hydrolase activity"/>
    <property type="evidence" value="ECO:0007669"/>
    <property type="project" value="UniProtKB-KW"/>
</dbReference>
<dbReference type="Pfam" id="PF01551">
    <property type="entry name" value="Peptidase_M23"/>
    <property type="match status" value="1"/>
</dbReference>
<sequence>MTLWPFLPPARASSSPKAWRWPLDGHPRILRRFTPPPEPWLAGHRGIDLAAPASTAVLAPGPGTVRFAGPVAGKGVITIDHGDGLRTTYQPVSPSVRRGQPVTLGAELGVIEPTISHCPESCLHWGLRRDTLYLDPLLLLGRAPIRLLPFWPLPTPQQAPASPHSNPTTNQAPPPAIPRPQYPGDIAPSKPVITTDTDTPSTPPHNQGKITPLPAPSSHEPFEPYENDEPHKQSPTSLQTPAYQPLKNTQLLTRSASTITAPAIALGTLLGAATLITLITLLITPRRRRRTRKIGHQGRRPIGQHRKHHRHRRPPRRRRPPPDSRPPPK</sequence>
<evidence type="ECO:0000259" key="4">
    <source>
        <dbReference type="Pfam" id="PF01551"/>
    </source>
</evidence>
<feature type="region of interest" description="Disordered" evidence="2">
    <location>
        <begin position="289"/>
        <end position="329"/>
    </location>
</feature>
<evidence type="ECO:0000256" key="2">
    <source>
        <dbReference type="SAM" id="MobiDB-lite"/>
    </source>
</evidence>
<feature type="compositionally biased region" description="Pro residues" evidence="2">
    <location>
        <begin position="172"/>
        <end position="181"/>
    </location>
</feature>
<proteinExistence type="predicted"/>
<evidence type="ECO:0000313" key="5">
    <source>
        <dbReference type="EMBL" id="MFC4013041.1"/>
    </source>
</evidence>
<dbReference type="Proteomes" id="UP001595851">
    <property type="component" value="Unassembled WGS sequence"/>
</dbReference>
<dbReference type="InterPro" id="IPR050570">
    <property type="entry name" value="Cell_wall_metabolism_enzyme"/>
</dbReference>
<dbReference type="Gene3D" id="2.70.70.10">
    <property type="entry name" value="Glucose Permease (Domain IIA)"/>
    <property type="match status" value="1"/>
</dbReference>
<keyword evidence="6" id="KW-1185">Reference proteome</keyword>
<dbReference type="RefSeq" id="WP_379533015.1">
    <property type="nucleotide sequence ID" value="NZ_JBHSBI010000025.1"/>
</dbReference>
<keyword evidence="3" id="KW-0472">Membrane</keyword>
<keyword evidence="3" id="KW-1133">Transmembrane helix</keyword>